<gene>
    <name evidence="2" type="ORF">PVK06_035767</name>
</gene>
<feature type="region of interest" description="Disordered" evidence="1">
    <location>
        <begin position="116"/>
        <end position="153"/>
    </location>
</feature>
<feature type="region of interest" description="Disordered" evidence="1">
    <location>
        <begin position="188"/>
        <end position="208"/>
    </location>
</feature>
<evidence type="ECO:0000313" key="3">
    <source>
        <dbReference type="Proteomes" id="UP001358586"/>
    </source>
</evidence>
<evidence type="ECO:0000256" key="1">
    <source>
        <dbReference type="SAM" id="MobiDB-lite"/>
    </source>
</evidence>
<dbReference type="EMBL" id="JARKNE010000010">
    <property type="protein sequence ID" value="KAK5794535.1"/>
    <property type="molecule type" value="Genomic_DNA"/>
</dbReference>
<evidence type="ECO:0000313" key="2">
    <source>
        <dbReference type="EMBL" id="KAK5794535.1"/>
    </source>
</evidence>
<name>A0ABR0NHQ5_GOSAR</name>
<sequence>MTERSINVGIIIFKEIHDCARKKIESAYFPSLITSLYFRAQVKTKANLNGTYVQICVTTHNLERLEENVDELNPTELSEPTEPEIGKSSNKAKTEANLVIEIEEVKLEEEPNNPELIKELEVSKPRKKSNANEPVEPSVDHELNIPMPTSSDTVKKSKLSIMMDMMKFMHNQQQAYWKYVNIKDDFEDENASEDETSKEEDEEDKSNK</sequence>
<reference evidence="2 3" key="1">
    <citation type="submission" date="2023-03" db="EMBL/GenBank/DDBJ databases">
        <title>WGS of Gossypium arboreum.</title>
        <authorList>
            <person name="Yu D."/>
        </authorList>
    </citation>
    <scope>NUCLEOTIDE SEQUENCE [LARGE SCALE GENOMIC DNA]</scope>
    <source>
        <tissue evidence="2">Leaf</tissue>
    </source>
</reference>
<proteinExistence type="predicted"/>
<feature type="region of interest" description="Disordered" evidence="1">
    <location>
        <begin position="73"/>
        <end position="92"/>
    </location>
</feature>
<accession>A0ABR0NHQ5</accession>
<comment type="caution">
    <text evidence="2">The sequence shown here is derived from an EMBL/GenBank/DDBJ whole genome shotgun (WGS) entry which is preliminary data.</text>
</comment>
<dbReference type="Proteomes" id="UP001358586">
    <property type="component" value="Chromosome 10"/>
</dbReference>
<organism evidence="2 3">
    <name type="scientific">Gossypium arboreum</name>
    <name type="common">Tree cotton</name>
    <name type="synonym">Gossypium nanking</name>
    <dbReference type="NCBI Taxonomy" id="29729"/>
    <lineage>
        <taxon>Eukaryota</taxon>
        <taxon>Viridiplantae</taxon>
        <taxon>Streptophyta</taxon>
        <taxon>Embryophyta</taxon>
        <taxon>Tracheophyta</taxon>
        <taxon>Spermatophyta</taxon>
        <taxon>Magnoliopsida</taxon>
        <taxon>eudicotyledons</taxon>
        <taxon>Gunneridae</taxon>
        <taxon>Pentapetalae</taxon>
        <taxon>rosids</taxon>
        <taxon>malvids</taxon>
        <taxon>Malvales</taxon>
        <taxon>Malvaceae</taxon>
        <taxon>Malvoideae</taxon>
        <taxon>Gossypium</taxon>
    </lineage>
</organism>
<protein>
    <submittedName>
        <fullName evidence="2">Uncharacterized protein</fullName>
    </submittedName>
</protein>
<keyword evidence="3" id="KW-1185">Reference proteome</keyword>